<keyword evidence="5" id="KW-1185">Reference proteome</keyword>
<dbReference type="KEGG" id="lgv:LCGL_1120"/>
<feature type="region of interest" description="Disordered" evidence="2">
    <location>
        <begin position="78"/>
        <end position="100"/>
    </location>
</feature>
<keyword evidence="1" id="KW-0175">Coiled coil</keyword>
<keyword evidence="3" id="KW-1133">Transmembrane helix</keyword>
<evidence type="ECO:0000256" key="3">
    <source>
        <dbReference type="SAM" id="Phobius"/>
    </source>
</evidence>
<name>F9VE29_LACGL</name>
<dbReference type="eggNOG" id="COG1511">
    <property type="taxonomic scope" value="Bacteria"/>
</dbReference>
<dbReference type="PANTHER" id="PTHR47372:SF11">
    <property type="entry name" value="RE19971P"/>
    <property type="match status" value="1"/>
</dbReference>
<dbReference type="SUPFAM" id="SSF58113">
    <property type="entry name" value="Apolipoprotein A-I"/>
    <property type="match status" value="1"/>
</dbReference>
<feature type="transmembrane region" description="Helical" evidence="3">
    <location>
        <begin position="420"/>
        <end position="441"/>
    </location>
</feature>
<organism evidence="4 5">
    <name type="scientific">Lactococcus garvieae (strain Lg2)</name>
    <name type="common">Enterococcus seriolicida</name>
    <dbReference type="NCBI Taxonomy" id="420890"/>
    <lineage>
        <taxon>Bacteria</taxon>
        <taxon>Bacillati</taxon>
        <taxon>Bacillota</taxon>
        <taxon>Bacilli</taxon>
        <taxon>Lactobacillales</taxon>
        <taxon>Streptococcaceae</taxon>
        <taxon>Lactococcus</taxon>
    </lineage>
</organism>
<evidence type="ECO:0000256" key="1">
    <source>
        <dbReference type="SAM" id="Coils"/>
    </source>
</evidence>
<dbReference type="PANTHER" id="PTHR47372">
    <property type="entry name" value="DAUER UP-REGULATED-RELATED"/>
    <property type="match status" value="1"/>
</dbReference>
<accession>F9VE29</accession>
<proteinExistence type="predicted"/>
<evidence type="ECO:0000256" key="2">
    <source>
        <dbReference type="SAM" id="MobiDB-lite"/>
    </source>
</evidence>
<evidence type="ECO:0000313" key="4">
    <source>
        <dbReference type="EMBL" id="BAK60580.1"/>
    </source>
</evidence>
<dbReference type="eggNOG" id="COG3953">
    <property type="taxonomic scope" value="Bacteria"/>
</dbReference>
<dbReference type="Gene3D" id="1.10.287.700">
    <property type="entry name" value="Helix hairpin bin"/>
    <property type="match status" value="1"/>
</dbReference>
<dbReference type="STRING" id="420890.LCGL_1120"/>
<dbReference type="EMBL" id="AP009333">
    <property type="protein sequence ID" value="BAK60580.1"/>
    <property type="molecule type" value="Genomic_DNA"/>
</dbReference>
<dbReference type="HOGENOM" id="CLU_243637_0_0_9"/>
<feature type="coiled-coil region" evidence="1">
    <location>
        <begin position="243"/>
        <end position="277"/>
    </location>
</feature>
<dbReference type="RefSeq" id="WP_014024887.1">
    <property type="nucleotide sequence ID" value="NC_017490.1"/>
</dbReference>
<dbReference type="InterPro" id="IPR023346">
    <property type="entry name" value="Lysozyme-like_dom_sf"/>
</dbReference>
<dbReference type="CDD" id="cd13402">
    <property type="entry name" value="LT_TF-like"/>
    <property type="match status" value="1"/>
</dbReference>
<keyword evidence="3" id="KW-0472">Membrane</keyword>
<dbReference type="Proteomes" id="UP000008520">
    <property type="component" value="Chromosome"/>
</dbReference>
<feature type="transmembrane region" description="Helical" evidence="3">
    <location>
        <begin position="379"/>
        <end position="399"/>
    </location>
</feature>
<dbReference type="PATRIC" id="fig|420890.5.peg.1112"/>
<dbReference type="Gene3D" id="1.20.120.20">
    <property type="entry name" value="Apolipoprotein"/>
    <property type="match status" value="1"/>
</dbReference>
<protein>
    <submittedName>
        <fullName evidence="4">Phage minor tail protein</fullName>
    </submittedName>
</protein>
<keyword evidence="3" id="KW-0812">Transmembrane</keyword>
<sequence>MELETLEVLLDINMSQMQEKIDRVMPNLEGMMSRIEKLTGNSMNRTEKSMDIEKGTTRFTQQIEKMNQNFEKMLDKMESTTKKSSESIGNNLSSGVKKARPKVSKEIDAMLNDINAKMGQAKAAQEKVAYLKSQRQSASSQGDSGKTVKYDEQIARAQASMVKYQDQARGVAKALKNEFDAVPQSLDAIARKMDANEAKYYTIREHMKGLQDKRQGQLKPVGSFAKGFKDVETPDSLKTSQQIQVQSDKMQKLASSNDRLQKEYQQTEERAEALKKAIGRVNSVLGQSSMATGSAASGVNMAGSGLKQSERAVSKYGGVFNRMSNSISHGAGGIGNGLKNSFGILGKFGGLFSNTSRKVTQGTRSMSMGNNAFLQSMKYLLPSLIVYQLIGGAISKLAGGMMNALKTNDQFSNSLNQIKVNLLTAFYPIYTAILPAINAFMSALASITGQIAAFIASIFGTTYQAAKQGASGLYDNVQALQDTGSAASQAKEKVDKLQRSLMGFDEINRIGLQDDKSSNSEKTPEVNKPGVDFGAATGNYDVPDWMKDMQGLLKDFFKPFQDAWKNQGQKVIDAWKYALREVIGLASSIGKSFMKVWTNGTGQKFIENILILLADVFGIIGDIAKAFKDAWNDDGRGTRLIQSIFDMFNSILELLHSIAKSFREAWNDGTGEEIAANILEIFTNLFDGIGNLAGQFKKAWDEAGTGKKIFSDILGIVNDLLKHLKNMTKAGADWAKKLDFSPLLKGVEKLLKSIRPLADNIGAGLEWLYKNVLLPLAKYTIEDAIPVFLDVLAGALKVINGVIEVLKPLFTWLWEKFLKPIAKWVGKNLVNELQGVADVLNALGDWLAKNKNFLQSAIKMGTDLIDGLLKGIGDSLKNIGAWLQENLVDPIVNGVKSLFGIHSPSTVFAEIGSFLIQGLLNGISSLIGGVSELIGGIWGDIKKTISDKTQEILDTSKAIWGNISNVIGGAVDGAKKWVSDRWSDISKTTSDTWDNVKKWTSDKWNDAKKSISDTADSIGTKVSTKWSEVKKGTSDAWDNVKNWTSSKWNDTKTAVHSVADSIGSKVSSKWNEIKSGTSTAWENVRSSVSNAANNAKDNASNAWSNMKDRMGGYANSIKSTAKSAFDNVASWASGMGEKIGSGLRNGVNAVKRGAAAIGNGIVGVIGSAVNGVIDGINWVLGKVGSGNRLGHWGVPRYANGTNGHPGGLALVNDGAGSQWQEMYRTPDGKTGLFPKVKNLMVDLPKGTQVLSGSKTARAMSNMPAYANGIGDWMGEKWNQAKEMVGDIWDYATHPEKILSIGISKFTNLSQAVEPALSIATGGISTMANGAVNMIKKAFDEGAPSPSGSGVERWRSTIKKSLSMNGLPTSANYVNAWLRQVQSESGGNEKAVQGGYTDVNTISGDLAKGLLQTISATFNAYKFPGHGNIFNGFDNSLAAINYAKSRYGVSGMLDVIGHGHGYAKGTPYVPEDQLAMIHEGEMVVPAQYNPYNSLSDFKAFETLQLPEMFNEKPMDYSNMSVSNNSSDVSGYGLANMNGSLTSAIMMLVQSLGAQPTQDTNGDIVINIGGREFGRIAVSEINKYHRQLGYTELNL</sequence>
<gene>
    <name evidence="4" type="ordered locus">LCGL_1120</name>
</gene>
<reference evidence="4 5" key="1">
    <citation type="journal article" date="2011" name="PLoS ONE">
        <title>Complete genome sequence and comparative analysis of the fish pathogen Lactococcus garvieae.</title>
        <authorList>
            <person name="Morita H."/>
            <person name="Toh H."/>
            <person name="Oshima K."/>
            <person name="Yoshizaki M."/>
            <person name="Kawanishi M."/>
            <person name="Nakaya K."/>
            <person name="Suzuki T."/>
            <person name="Miyauchi E."/>
            <person name="Ishii Y."/>
            <person name="Tanabe S."/>
            <person name="Murakami M."/>
            <person name="Hattori M."/>
        </authorList>
    </citation>
    <scope>NUCLEOTIDE SEQUENCE [LARGE SCALE GENOMIC DNA]</scope>
    <source>
        <strain evidence="4 5">Lg2</strain>
    </source>
</reference>
<evidence type="ECO:0000313" key="5">
    <source>
        <dbReference type="Proteomes" id="UP000008520"/>
    </source>
</evidence>
<dbReference type="SUPFAM" id="SSF53955">
    <property type="entry name" value="Lysozyme-like"/>
    <property type="match status" value="1"/>
</dbReference>